<evidence type="ECO:0000313" key="1">
    <source>
        <dbReference type="EMBL" id="VFK23147.1"/>
    </source>
</evidence>
<organism evidence="1">
    <name type="scientific">Candidatus Kentrum sp. LPFa</name>
    <dbReference type="NCBI Taxonomy" id="2126335"/>
    <lineage>
        <taxon>Bacteria</taxon>
        <taxon>Pseudomonadati</taxon>
        <taxon>Pseudomonadota</taxon>
        <taxon>Gammaproteobacteria</taxon>
        <taxon>Candidatus Kentrum</taxon>
    </lineage>
</organism>
<dbReference type="EMBL" id="CAADFK010000342">
    <property type="protein sequence ID" value="VFK23147.1"/>
    <property type="molecule type" value="Genomic_DNA"/>
</dbReference>
<name>A0A450X1J0_9GAMM</name>
<reference evidence="1" key="1">
    <citation type="submission" date="2019-02" db="EMBL/GenBank/DDBJ databases">
        <authorList>
            <person name="Gruber-Vodicka R. H."/>
            <person name="Seah K. B. B."/>
        </authorList>
    </citation>
    <scope>NUCLEOTIDE SEQUENCE</scope>
    <source>
        <strain evidence="1">BECK_S313</strain>
    </source>
</reference>
<gene>
    <name evidence="1" type="ORF">BECKLPF1236B_GA0070989_13423</name>
</gene>
<dbReference type="AlphaFoldDB" id="A0A450X1J0"/>
<protein>
    <submittedName>
        <fullName evidence="1">Uncharacterized protein</fullName>
    </submittedName>
</protein>
<proteinExistence type="predicted"/>
<sequence length="46" mass="5146">MLVQIATLLLIRYRKNKNPQKIGACARNIPFGACCYALTCSVRYLG</sequence>
<accession>A0A450X1J0</accession>